<accession>A0A183V0C0</accession>
<dbReference type="WBParaSite" id="TCNE_0001419001-mRNA-1">
    <property type="protein sequence ID" value="TCNE_0001419001-mRNA-1"/>
    <property type="gene ID" value="TCNE_0001419001"/>
</dbReference>
<name>A0A183V0C0_TOXCA</name>
<feature type="transmembrane region" description="Helical" evidence="1">
    <location>
        <begin position="104"/>
        <end position="126"/>
    </location>
</feature>
<gene>
    <name evidence="2" type="ORF">TCNE_LOCUS14190</name>
</gene>
<reference evidence="4" key="1">
    <citation type="submission" date="2016-06" db="UniProtKB">
        <authorList>
            <consortium name="WormBaseParasite"/>
        </authorList>
    </citation>
    <scope>IDENTIFICATION</scope>
</reference>
<keyword evidence="1" id="KW-0812">Transmembrane</keyword>
<evidence type="ECO:0000313" key="2">
    <source>
        <dbReference type="EMBL" id="VDM45511.1"/>
    </source>
</evidence>
<keyword evidence="1" id="KW-1133">Transmembrane helix</keyword>
<feature type="transmembrane region" description="Helical" evidence="1">
    <location>
        <begin position="79"/>
        <end position="98"/>
    </location>
</feature>
<evidence type="ECO:0000256" key="1">
    <source>
        <dbReference type="SAM" id="Phobius"/>
    </source>
</evidence>
<feature type="transmembrane region" description="Helical" evidence="1">
    <location>
        <begin position="183"/>
        <end position="202"/>
    </location>
</feature>
<keyword evidence="3" id="KW-1185">Reference proteome</keyword>
<dbReference type="AlphaFoldDB" id="A0A183V0C0"/>
<evidence type="ECO:0000313" key="3">
    <source>
        <dbReference type="Proteomes" id="UP000050794"/>
    </source>
</evidence>
<dbReference type="Proteomes" id="UP000050794">
    <property type="component" value="Unassembled WGS sequence"/>
</dbReference>
<proteinExistence type="predicted"/>
<reference evidence="2 3" key="2">
    <citation type="submission" date="2018-11" db="EMBL/GenBank/DDBJ databases">
        <authorList>
            <consortium name="Pathogen Informatics"/>
        </authorList>
    </citation>
    <scope>NUCLEOTIDE SEQUENCE [LARGE SCALE GENOMIC DNA]</scope>
</reference>
<organism evidence="3 4">
    <name type="scientific">Toxocara canis</name>
    <name type="common">Canine roundworm</name>
    <dbReference type="NCBI Taxonomy" id="6265"/>
    <lineage>
        <taxon>Eukaryota</taxon>
        <taxon>Metazoa</taxon>
        <taxon>Ecdysozoa</taxon>
        <taxon>Nematoda</taxon>
        <taxon>Chromadorea</taxon>
        <taxon>Rhabditida</taxon>
        <taxon>Spirurina</taxon>
        <taxon>Ascaridomorpha</taxon>
        <taxon>Ascaridoidea</taxon>
        <taxon>Toxocaridae</taxon>
        <taxon>Toxocara</taxon>
    </lineage>
</organism>
<sequence length="362" mass="40706">MASVSRSRSFGRTSDVIFYFLLNMSSSFCLAAAHNVLFFVLDMRTVVLHFLHYALAFCLLVLCYALGMKHALIRLPIAPFAKPVLTQLLIVLFSSSVHSQQKSGSLYLLSVLLGNVHHISTFMFTVDSHVIDYSRNFYGKERISKSPKRCGSKHARITILQLPIAIGGSLSWLEFGIIEYDAIALILSPLLAAVQGIQILQLKKYSKMITANQIQLFSLYFTGLTAAALSIPALHSWINSHVSMDASWESIDYVGIMPLLSSPLFHDTLNTKCFPVLIGMSAVFMANFKYSELWLQLNLDGRDFFVFEQSKFWVASIGQWFLQNMAHSTIFSLAGKILMFGGVARYIGYIHSRTLYNHETKQ</sequence>
<evidence type="ECO:0000313" key="4">
    <source>
        <dbReference type="WBParaSite" id="TCNE_0001419001-mRNA-1"/>
    </source>
</evidence>
<feature type="transmembrane region" description="Helical" evidence="1">
    <location>
        <begin position="47"/>
        <end position="67"/>
    </location>
</feature>
<protein>
    <submittedName>
        <fullName evidence="4">TPT domain-containing protein</fullName>
    </submittedName>
</protein>
<keyword evidence="1" id="KW-0472">Membrane</keyword>
<feature type="transmembrane region" description="Helical" evidence="1">
    <location>
        <begin position="214"/>
        <end position="238"/>
    </location>
</feature>
<dbReference type="EMBL" id="UYWY01022113">
    <property type="protein sequence ID" value="VDM45511.1"/>
    <property type="molecule type" value="Genomic_DNA"/>
</dbReference>
<feature type="transmembrane region" description="Helical" evidence="1">
    <location>
        <begin position="16"/>
        <end position="41"/>
    </location>
</feature>